<keyword evidence="5" id="KW-1185">Reference proteome</keyword>
<evidence type="ECO:0000259" key="3">
    <source>
        <dbReference type="Pfam" id="PF03703"/>
    </source>
</evidence>
<feature type="transmembrane region" description="Helical" evidence="2">
    <location>
        <begin position="92"/>
        <end position="117"/>
    </location>
</feature>
<feature type="region of interest" description="Disordered" evidence="1">
    <location>
        <begin position="1"/>
        <end position="52"/>
    </location>
</feature>
<evidence type="ECO:0000313" key="4">
    <source>
        <dbReference type="EMBL" id="NYD25479.1"/>
    </source>
</evidence>
<accession>A0A852R4T5</accession>
<organism evidence="4 5">
    <name type="scientific">Leucobacter aridicollis</name>
    <dbReference type="NCBI Taxonomy" id="283878"/>
    <lineage>
        <taxon>Bacteria</taxon>
        <taxon>Bacillati</taxon>
        <taxon>Actinomycetota</taxon>
        <taxon>Actinomycetes</taxon>
        <taxon>Micrococcales</taxon>
        <taxon>Microbacteriaceae</taxon>
        <taxon>Leucobacter</taxon>
    </lineage>
</organism>
<evidence type="ECO:0000313" key="5">
    <source>
        <dbReference type="Proteomes" id="UP000586095"/>
    </source>
</evidence>
<dbReference type="PANTHER" id="PTHR34473:SF2">
    <property type="entry name" value="UPF0699 TRANSMEMBRANE PROTEIN YDBT"/>
    <property type="match status" value="1"/>
</dbReference>
<dbReference type="EMBL" id="JACCBD010000001">
    <property type="protein sequence ID" value="NYD25479.1"/>
    <property type="molecule type" value="Genomic_DNA"/>
</dbReference>
<comment type="caution">
    <text evidence="4">The sequence shown here is derived from an EMBL/GenBank/DDBJ whole genome shotgun (WGS) entry which is preliminary data.</text>
</comment>
<sequence>MRRTRNTQETTVLPSQGADPVFGGPAEPGAPAGTHPAHPAAAGPQAGAAPQQPEEIVVRVRRHGRHLTLPVLLLFLVAGFGGFFIGTFPEPWMNLAAAGGAAALIAFGVIGPVLGWLARRAVVTTRRVILHHGFFVRHRSEISLARVREVRSKQNPIQRMWGSGDIDLLVGAEATRIPDAPGVKLLHVALQELSERSYDEQVRATAFGL</sequence>
<keyword evidence="2" id="KW-0472">Membrane</keyword>
<evidence type="ECO:0000256" key="2">
    <source>
        <dbReference type="SAM" id="Phobius"/>
    </source>
</evidence>
<dbReference type="InterPro" id="IPR005182">
    <property type="entry name" value="YdbS-like_PH"/>
</dbReference>
<feature type="domain" description="YdbS-like PH" evidence="3">
    <location>
        <begin position="116"/>
        <end position="179"/>
    </location>
</feature>
<keyword evidence="2" id="KW-0812">Transmembrane</keyword>
<feature type="compositionally biased region" description="Low complexity" evidence="1">
    <location>
        <begin position="23"/>
        <end position="52"/>
    </location>
</feature>
<feature type="transmembrane region" description="Helical" evidence="2">
    <location>
        <begin position="67"/>
        <end position="86"/>
    </location>
</feature>
<reference evidence="4 5" key="1">
    <citation type="submission" date="2020-07" db="EMBL/GenBank/DDBJ databases">
        <title>Sequencing the genomes of 1000 actinobacteria strains.</title>
        <authorList>
            <person name="Klenk H.-P."/>
        </authorList>
    </citation>
    <scope>NUCLEOTIDE SEQUENCE [LARGE SCALE GENOMIC DNA]</scope>
    <source>
        <strain evidence="4 5">DSM 17380</strain>
    </source>
</reference>
<name>A0A852R4T5_9MICO</name>
<dbReference type="Pfam" id="PF03703">
    <property type="entry name" value="bPH_2"/>
    <property type="match status" value="1"/>
</dbReference>
<proteinExistence type="predicted"/>
<dbReference type="RefSeq" id="WP_185985958.1">
    <property type="nucleotide sequence ID" value="NZ_BAAALZ010000003.1"/>
</dbReference>
<dbReference type="AlphaFoldDB" id="A0A852R4T5"/>
<protein>
    <submittedName>
        <fullName evidence="4">Membrane protein YdbS with pleckstrin-like domain</fullName>
    </submittedName>
</protein>
<dbReference type="PANTHER" id="PTHR34473">
    <property type="entry name" value="UPF0699 TRANSMEMBRANE PROTEIN YDBS"/>
    <property type="match status" value="1"/>
</dbReference>
<gene>
    <name evidence="4" type="ORF">BJ960_000282</name>
</gene>
<keyword evidence="2" id="KW-1133">Transmembrane helix</keyword>
<evidence type="ECO:0000256" key="1">
    <source>
        <dbReference type="SAM" id="MobiDB-lite"/>
    </source>
</evidence>
<dbReference type="Proteomes" id="UP000586095">
    <property type="component" value="Unassembled WGS sequence"/>
</dbReference>